<sequence length="174" mass="18763">MSVPAPDIDGPAYGPGCSPALLPISSSKRSIYCIDTGIRAAFRSGIAFKIMTGIKIALQIGFSDLRSNSAIAVRSATSRIATTSNLRGFERSQVSRLMISSRADTERNFSHFPSNDRAVNHSVGLVPAFGSNPRRTFDSDLGLNLNLASVFNIDDVKTMVANREENYPICYSGV</sequence>
<name>A0A4C1V7T6_EUMVA</name>
<dbReference type="AlphaFoldDB" id="A0A4C1V7T6"/>
<dbReference type="EMBL" id="BGZK01000296">
    <property type="protein sequence ID" value="GBP34893.1"/>
    <property type="molecule type" value="Genomic_DNA"/>
</dbReference>
<evidence type="ECO:0000313" key="2">
    <source>
        <dbReference type="Proteomes" id="UP000299102"/>
    </source>
</evidence>
<accession>A0A4C1V7T6</accession>
<keyword evidence="2" id="KW-1185">Reference proteome</keyword>
<proteinExistence type="predicted"/>
<dbReference type="Proteomes" id="UP000299102">
    <property type="component" value="Unassembled WGS sequence"/>
</dbReference>
<evidence type="ECO:0000313" key="1">
    <source>
        <dbReference type="EMBL" id="GBP34893.1"/>
    </source>
</evidence>
<gene>
    <name evidence="1" type="ORF">EVAR_26482_1</name>
</gene>
<reference evidence="1 2" key="1">
    <citation type="journal article" date="2019" name="Commun. Biol.">
        <title>The bagworm genome reveals a unique fibroin gene that provides high tensile strength.</title>
        <authorList>
            <person name="Kono N."/>
            <person name="Nakamura H."/>
            <person name="Ohtoshi R."/>
            <person name="Tomita M."/>
            <person name="Numata K."/>
            <person name="Arakawa K."/>
        </authorList>
    </citation>
    <scope>NUCLEOTIDE SEQUENCE [LARGE SCALE GENOMIC DNA]</scope>
</reference>
<organism evidence="1 2">
    <name type="scientific">Eumeta variegata</name>
    <name type="common">Bagworm moth</name>
    <name type="synonym">Eumeta japonica</name>
    <dbReference type="NCBI Taxonomy" id="151549"/>
    <lineage>
        <taxon>Eukaryota</taxon>
        <taxon>Metazoa</taxon>
        <taxon>Ecdysozoa</taxon>
        <taxon>Arthropoda</taxon>
        <taxon>Hexapoda</taxon>
        <taxon>Insecta</taxon>
        <taxon>Pterygota</taxon>
        <taxon>Neoptera</taxon>
        <taxon>Endopterygota</taxon>
        <taxon>Lepidoptera</taxon>
        <taxon>Glossata</taxon>
        <taxon>Ditrysia</taxon>
        <taxon>Tineoidea</taxon>
        <taxon>Psychidae</taxon>
        <taxon>Oiketicinae</taxon>
        <taxon>Eumeta</taxon>
    </lineage>
</organism>
<protein>
    <submittedName>
        <fullName evidence="1">Uncharacterized protein</fullName>
    </submittedName>
</protein>
<comment type="caution">
    <text evidence="1">The sequence shown here is derived from an EMBL/GenBank/DDBJ whole genome shotgun (WGS) entry which is preliminary data.</text>
</comment>